<gene>
    <name evidence="2" type="ORF">C447_11795</name>
</gene>
<keyword evidence="1" id="KW-0812">Transmembrane</keyword>
<keyword evidence="1" id="KW-1133">Transmembrane helix</keyword>
<dbReference type="Proteomes" id="UP000011566">
    <property type="component" value="Unassembled WGS sequence"/>
</dbReference>
<evidence type="ECO:0000313" key="3">
    <source>
        <dbReference type="Proteomes" id="UP000011566"/>
    </source>
</evidence>
<name>M0LWW2_9EURY</name>
<reference evidence="2 3" key="1">
    <citation type="journal article" date="2014" name="PLoS Genet.">
        <title>Phylogenetically driven sequencing of extremely halophilic archaea reveals strategies for static and dynamic osmo-response.</title>
        <authorList>
            <person name="Becker E.A."/>
            <person name="Seitzer P.M."/>
            <person name="Tritt A."/>
            <person name="Larsen D."/>
            <person name="Krusor M."/>
            <person name="Yao A.I."/>
            <person name="Wu D."/>
            <person name="Madern D."/>
            <person name="Eisen J.A."/>
            <person name="Darling A.E."/>
            <person name="Facciotti M.T."/>
        </authorList>
    </citation>
    <scope>NUCLEOTIDE SEQUENCE [LARGE SCALE GENOMIC DNA]</scope>
    <source>
        <strain evidence="2 3">100A6</strain>
    </source>
</reference>
<dbReference type="RefSeq" id="WP_007694102.1">
    <property type="nucleotide sequence ID" value="NZ_AJRK01000039.1"/>
</dbReference>
<dbReference type="AlphaFoldDB" id="M0LWW2"/>
<dbReference type="EMBL" id="AOMB01000033">
    <property type="protein sequence ID" value="EMA37653.1"/>
    <property type="molecule type" value="Genomic_DNA"/>
</dbReference>
<accession>M0LWW2</accession>
<dbReference type="PATRIC" id="fig|1132509.6.peg.2687"/>
<sequence length="92" mass="9703">MSWTVKAKRLVGLDPTPTGIGSHQRTVHECTVCGTEFDVEGSTCPRCGGHLLRERTTTPRAGFNLAFAVVTAGLAVAYNVLTGNYPKEGPGA</sequence>
<keyword evidence="3" id="KW-1185">Reference proteome</keyword>
<comment type="caution">
    <text evidence="2">The sequence shown here is derived from an EMBL/GenBank/DDBJ whole genome shotgun (WGS) entry which is preliminary data.</text>
</comment>
<evidence type="ECO:0000256" key="1">
    <source>
        <dbReference type="SAM" id="Phobius"/>
    </source>
</evidence>
<proteinExistence type="predicted"/>
<evidence type="ECO:0000313" key="2">
    <source>
        <dbReference type="EMBL" id="EMA37653.1"/>
    </source>
</evidence>
<organism evidence="2 3">
    <name type="scientific">Halococcus hamelinensis 100A6</name>
    <dbReference type="NCBI Taxonomy" id="1132509"/>
    <lineage>
        <taxon>Archaea</taxon>
        <taxon>Methanobacteriati</taxon>
        <taxon>Methanobacteriota</taxon>
        <taxon>Stenosarchaea group</taxon>
        <taxon>Halobacteria</taxon>
        <taxon>Halobacteriales</taxon>
        <taxon>Halococcaceae</taxon>
        <taxon>Halococcus</taxon>
    </lineage>
</organism>
<feature type="transmembrane region" description="Helical" evidence="1">
    <location>
        <begin position="61"/>
        <end position="81"/>
    </location>
</feature>
<keyword evidence="1" id="KW-0472">Membrane</keyword>
<dbReference type="OrthoDB" id="267161at2157"/>
<protein>
    <submittedName>
        <fullName evidence="2">Uncharacterized protein</fullName>
    </submittedName>
</protein>